<dbReference type="eggNOG" id="ENOG502RVPM">
    <property type="taxonomic scope" value="Eukaryota"/>
</dbReference>
<accession>A0A1I7T285</accession>
<dbReference type="Proteomes" id="UP000095282">
    <property type="component" value="Unplaced"/>
</dbReference>
<organism evidence="2 3">
    <name type="scientific">Caenorhabditis tropicalis</name>
    <dbReference type="NCBI Taxonomy" id="1561998"/>
    <lineage>
        <taxon>Eukaryota</taxon>
        <taxon>Metazoa</taxon>
        <taxon>Ecdysozoa</taxon>
        <taxon>Nematoda</taxon>
        <taxon>Chromadorea</taxon>
        <taxon>Rhabditida</taxon>
        <taxon>Rhabditina</taxon>
        <taxon>Rhabditomorpha</taxon>
        <taxon>Rhabditoidea</taxon>
        <taxon>Rhabditidae</taxon>
        <taxon>Peloderinae</taxon>
        <taxon>Caenorhabditis</taxon>
    </lineage>
</organism>
<evidence type="ECO:0000313" key="2">
    <source>
        <dbReference type="Proteomes" id="UP000095282"/>
    </source>
</evidence>
<proteinExistence type="predicted"/>
<evidence type="ECO:0000313" key="3">
    <source>
        <dbReference type="WBParaSite" id="Csp11.Scaffold476.g1718.t1"/>
    </source>
</evidence>
<dbReference type="PANTHER" id="PTHR36161">
    <property type="entry name" value="PROTEIN CBG06377-RELATED"/>
    <property type="match status" value="1"/>
</dbReference>
<keyword evidence="2" id="KW-1185">Reference proteome</keyword>
<name>A0A1I7T285_9PELO</name>
<feature type="signal peptide" evidence="1">
    <location>
        <begin position="1"/>
        <end position="17"/>
    </location>
</feature>
<dbReference type="WBParaSite" id="Csp11.Scaffold476.g1718.t1">
    <property type="protein sequence ID" value="Csp11.Scaffold476.g1718.t1"/>
    <property type="gene ID" value="Csp11.Scaffold476.g1718"/>
</dbReference>
<dbReference type="AlphaFoldDB" id="A0A1I7T285"/>
<feature type="chain" id="PRO_5009306956" evidence="1">
    <location>
        <begin position="18"/>
        <end position="201"/>
    </location>
</feature>
<sequence length="201" mass="21788">MCRLLLSVLVLAHLGHATTTNRDTMMDMICNKLGLTFYTPAELTVIAKCIEPQAYKTPNNNTAILSTGKNCVINNSGNKAISAMSLYSNANSCLNPDSLDTVVTALVPPIQNLTIALVKKVKNTLSECKNTNKQAAAAKQETCLQKVYGVAKAAITLTYVDNVCKKVVNQHVSKAWWSCGTTLIPKVLTFSKYNCSKIVKS</sequence>
<protein>
    <submittedName>
        <fullName evidence="3">DUF19 domain-containing protein</fullName>
    </submittedName>
</protein>
<dbReference type="PANTHER" id="PTHR36161:SF5">
    <property type="entry name" value="DUF19 DOMAIN-CONTAINING PROTEIN"/>
    <property type="match status" value="1"/>
</dbReference>
<evidence type="ECO:0000256" key="1">
    <source>
        <dbReference type="SAM" id="SignalP"/>
    </source>
</evidence>
<reference evidence="3" key="1">
    <citation type="submission" date="2016-11" db="UniProtKB">
        <authorList>
            <consortium name="WormBaseParasite"/>
        </authorList>
    </citation>
    <scope>IDENTIFICATION</scope>
</reference>
<dbReference type="STRING" id="1561998.A0A1I7T285"/>
<keyword evidence="1" id="KW-0732">Signal</keyword>